<dbReference type="AlphaFoldDB" id="A0A2S8BC67"/>
<feature type="region of interest" description="Disordered" evidence="1">
    <location>
        <begin position="1"/>
        <end position="23"/>
    </location>
</feature>
<evidence type="ECO:0000313" key="2">
    <source>
        <dbReference type="EMBL" id="PQM44248.1"/>
    </source>
</evidence>
<name>A0A2S8BC67_9MYCO</name>
<dbReference type="Proteomes" id="UP000238296">
    <property type="component" value="Unassembled WGS sequence"/>
</dbReference>
<comment type="caution">
    <text evidence="2">The sequence shown here is derived from an EMBL/GenBank/DDBJ whole genome shotgun (WGS) entry which is preliminary data.</text>
</comment>
<sequence length="72" mass="7508">MASSIAAVMEAPPVRSTTTNSNPALRAPRVITHCIRPGCRLATTVVGTSLRARTTGSDAYEPRCHPSGCGAR</sequence>
<organism evidence="2 3">
    <name type="scientific">Mycobacterium talmoniae</name>
    <dbReference type="NCBI Taxonomy" id="1858794"/>
    <lineage>
        <taxon>Bacteria</taxon>
        <taxon>Bacillati</taxon>
        <taxon>Actinomycetota</taxon>
        <taxon>Actinomycetes</taxon>
        <taxon>Mycobacteriales</taxon>
        <taxon>Mycobacteriaceae</taxon>
        <taxon>Mycobacterium</taxon>
    </lineage>
</organism>
<reference evidence="2 3" key="1">
    <citation type="journal article" date="2017" name="Int. J. Syst. Evol. Microbiol.">
        <title>Mycobacterium talmoniae sp. nov., a slowly growing mycobacterium isolated from human respiratory samples.</title>
        <authorList>
            <person name="Davidson R.M."/>
            <person name="DeGroote M.A."/>
            <person name="Marola J.L."/>
            <person name="Buss S."/>
            <person name="Jones V."/>
            <person name="McNeil M.R."/>
            <person name="Freifeld A.G."/>
            <person name="Elaine Epperson L."/>
            <person name="Hasan N.A."/>
            <person name="Jackson M."/>
            <person name="Iwen P.C."/>
            <person name="Salfinger M."/>
            <person name="Strong M."/>
        </authorList>
    </citation>
    <scope>NUCLEOTIDE SEQUENCE [LARGE SCALE GENOMIC DNA]</scope>
    <source>
        <strain evidence="2 3">ATCC BAA-2683</strain>
    </source>
</reference>
<evidence type="ECO:0000313" key="3">
    <source>
        <dbReference type="Proteomes" id="UP000238296"/>
    </source>
</evidence>
<protein>
    <submittedName>
        <fullName evidence="2">Uncharacterized protein</fullName>
    </submittedName>
</protein>
<evidence type="ECO:0000256" key="1">
    <source>
        <dbReference type="SAM" id="MobiDB-lite"/>
    </source>
</evidence>
<dbReference type="EMBL" id="PPEA01000885">
    <property type="protein sequence ID" value="PQM44248.1"/>
    <property type="molecule type" value="Genomic_DNA"/>
</dbReference>
<accession>A0A2S8BC67</accession>
<gene>
    <name evidence="2" type="ORF">C1Y40_05590</name>
</gene>
<proteinExistence type="predicted"/>